<accession>A0A2H0W2F7</accession>
<feature type="transmembrane region" description="Helical" evidence="1">
    <location>
        <begin position="73"/>
        <end position="89"/>
    </location>
</feature>
<dbReference type="Proteomes" id="UP000230935">
    <property type="component" value="Unassembled WGS sequence"/>
</dbReference>
<feature type="transmembrane region" description="Helical" evidence="1">
    <location>
        <begin position="95"/>
        <end position="111"/>
    </location>
</feature>
<evidence type="ECO:0000313" key="2">
    <source>
        <dbReference type="EMBL" id="PIS05487.1"/>
    </source>
</evidence>
<evidence type="ECO:0000256" key="1">
    <source>
        <dbReference type="SAM" id="Phobius"/>
    </source>
</evidence>
<name>A0A2H0W2F7_9BACT</name>
<keyword evidence="1" id="KW-0472">Membrane</keyword>
<evidence type="ECO:0000313" key="3">
    <source>
        <dbReference type="Proteomes" id="UP000230935"/>
    </source>
</evidence>
<organism evidence="2 3">
    <name type="scientific">Candidatus Buchananbacteria bacterium CG10_big_fil_rev_8_21_14_0_10_42_9</name>
    <dbReference type="NCBI Taxonomy" id="1974526"/>
    <lineage>
        <taxon>Bacteria</taxon>
        <taxon>Candidatus Buchananiibacteriota</taxon>
    </lineage>
</organism>
<evidence type="ECO:0008006" key="4">
    <source>
        <dbReference type="Google" id="ProtNLM"/>
    </source>
</evidence>
<reference evidence="3" key="1">
    <citation type="submission" date="2017-09" db="EMBL/GenBank/DDBJ databases">
        <title>Depth-based differentiation of microbial function through sediment-hosted aquifers and enrichment of novel symbionts in the deep terrestrial subsurface.</title>
        <authorList>
            <person name="Probst A.J."/>
            <person name="Ladd B."/>
            <person name="Jarett J.K."/>
            <person name="Geller-Mcgrath D.E."/>
            <person name="Sieber C.M.K."/>
            <person name="Emerson J.B."/>
            <person name="Anantharaman K."/>
            <person name="Thomas B.C."/>
            <person name="Malmstrom R."/>
            <person name="Stieglmeier M."/>
            <person name="Klingl A."/>
            <person name="Woyke T."/>
            <person name="Ryan C.M."/>
            <person name="Banfield J.F."/>
        </authorList>
    </citation>
    <scope>NUCLEOTIDE SEQUENCE [LARGE SCALE GENOMIC DNA]</scope>
</reference>
<feature type="transmembrane region" description="Helical" evidence="1">
    <location>
        <begin position="21"/>
        <end position="42"/>
    </location>
</feature>
<gene>
    <name evidence="2" type="ORF">COT81_00530</name>
</gene>
<dbReference type="AlphaFoldDB" id="A0A2H0W2F7"/>
<keyword evidence="1" id="KW-0812">Transmembrane</keyword>
<sequence length="125" mass="14507">MIQIIFGDHADIIFFSPELQFLFYLSLILAGLLFTTGILFIFSDRKKIIARREAGEESANQRFNGWAEMKHDAAIYFGTFLVVIVPTITNDPFRLTDLLQVIIAFALLIYTKRLYWKKQKSNQIL</sequence>
<dbReference type="EMBL" id="PEZZ01000004">
    <property type="protein sequence ID" value="PIS05487.1"/>
    <property type="molecule type" value="Genomic_DNA"/>
</dbReference>
<keyword evidence="1" id="KW-1133">Transmembrane helix</keyword>
<protein>
    <recommendedName>
        <fullName evidence="4">DUF3784 domain-containing protein</fullName>
    </recommendedName>
</protein>
<comment type="caution">
    <text evidence="2">The sequence shown here is derived from an EMBL/GenBank/DDBJ whole genome shotgun (WGS) entry which is preliminary data.</text>
</comment>
<proteinExistence type="predicted"/>